<evidence type="ECO:0000313" key="5">
    <source>
        <dbReference type="EMBL" id="WUO51649.1"/>
    </source>
</evidence>
<dbReference type="Proteomes" id="UP001432075">
    <property type="component" value="Plasmid unnamed1"/>
</dbReference>
<accession>A0ABZ1RYU5</accession>
<dbReference type="PANTHER" id="PTHR10146">
    <property type="entry name" value="PROLINE SYNTHETASE CO-TRANSCRIBED BACTERIAL HOMOLOG PROTEIN"/>
    <property type="match status" value="1"/>
</dbReference>
<comment type="function">
    <text evidence="2">Pyridoxal 5'-phosphate (PLP)-binding protein, which is involved in PLP homeostasis.</text>
</comment>
<dbReference type="NCBIfam" id="TIGR00044">
    <property type="entry name" value="YggS family pyridoxal phosphate-dependent enzyme"/>
    <property type="match status" value="1"/>
</dbReference>
<dbReference type="PIRSF" id="PIRSF004848">
    <property type="entry name" value="YBL036c_PLPDEIII"/>
    <property type="match status" value="1"/>
</dbReference>
<evidence type="ECO:0000256" key="3">
    <source>
        <dbReference type="RuleBase" id="RU004514"/>
    </source>
</evidence>
<evidence type="ECO:0000259" key="4">
    <source>
        <dbReference type="Pfam" id="PF01168"/>
    </source>
</evidence>
<reference evidence="5" key="1">
    <citation type="submission" date="2022-10" db="EMBL/GenBank/DDBJ databases">
        <title>The complete genomes of actinobacterial strains from the NBC collection.</title>
        <authorList>
            <person name="Joergensen T.S."/>
            <person name="Alvarez Arevalo M."/>
            <person name="Sterndorff E.B."/>
            <person name="Faurdal D."/>
            <person name="Vuksanovic O."/>
            <person name="Mourched A.-S."/>
            <person name="Charusanti P."/>
            <person name="Shaw S."/>
            <person name="Blin K."/>
            <person name="Weber T."/>
        </authorList>
    </citation>
    <scope>NUCLEOTIDE SEQUENCE</scope>
    <source>
        <strain evidence="5">NBC_00283</strain>
        <plasmid evidence="5">unnamed1</plasmid>
    </source>
</reference>
<dbReference type="InterPro" id="IPR029066">
    <property type="entry name" value="PLP-binding_barrel"/>
</dbReference>
<dbReference type="Gene3D" id="3.20.20.10">
    <property type="entry name" value="Alanine racemase"/>
    <property type="match status" value="1"/>
</dbReference>
<evidence type="ECO:0000313" key="6">
    <source>
        <dbReference type="Proteomes" id="UP001432075"/>
    </source>
</evidence>
<dbReference type="PROSITE" id="PS01211">
    <property type="entry name" value="UPF0001"/>
    <property type="match status" value="1"/>
</dbReference>
<proteinExistence type="inferred from homology"/>
<keyword evidence="6" id="KW-1185">Reference proteome</keyword>
<dbReference type="SUPFAM" id="SSF51419">
    <property type="entry name" value="PLP-binding barrel"/>
    <property type="match status" value="1"/>
</dbReference>
<feature type="modified residue" description="N6-(pyridoxal phosphate)lysine" evidence="2">
    <location>
        <position position="33"/>
    </location>
</feature>
<sequence length="232" mass="23852">MAGRLAAVRERIADAARAAGRDHTGITLITVTKTWPAEDVRLLAGLGVRDVGENQDQQASAKAAACAGLAPALSWHFIGQLQSNKAPSVARYADMVHSVDRASLVSALGKAAERAGRAGRELRCLIQVSLDGTAGRGGAHPDEVLRLAALIAGRPGLTVAGVMAVAPPQEPADEAFARLRPVRERLLGEHPGAVVMSAGMSGDLEAAIAAGATHVRVGSAILGHRPPAPLPH</sequence>
<dbReference type="PANTHER" id="PTHR10146:SF14">
    <property type="entry name" value="PYRIDOXAL PHOSPHATE HOMEOSTASIS PROTEIN"/>
    <property type="match status" value="1"/>
</dbReference>
<gene>
    <name evidence="5" type="ORF">OHU17_36465</name>
</gene>
<feature type="domain" description="Alanine racemase N-terminal" evidence="4">
    <location>
        <begin position="44"/>
        <end position="226"/>
    </location>
</feature>
<protein>
    <recommendedName>
        <fullName evidence="2">Pyridoxal phosphate homeostasis protein</fullName>
        <shortName evidence="2">PLP homeostasis protein</shortName>
    </recommendedName>
</protein>
<evidence type="ECO:0000256" key="2">
    <source>
        <dbReference type="HAMAP-Rule" id="MF_02087"/>
    </source>
</evidence>
<keyword evidence="1 2" id="KW-0663">Pyridoxal phosphate</keyword>
<evidence type="ECO:0000256" key="1">
    <source>
        <dbReference type="ARBA" id="ARBA00022898"/>
    </source>
</evidence>
<comment type="similarity">
    <text evidence="2 3">Belongs to the pyridoxal phosphate-binding protein YggS/PROSC family.</text>
</comment>
<organism evidence="5 6">
    <name type="scientific">Streptomyces goshikiensis</name>
    <dbReference type="NCBI Taxonomy" id="1942"/>
    <lineage>
        <taxon>Bacteria</taxon>
        <taxon>Bacillati</taxon>
        <taxon>Actinomycetota</taxon>
        <taxon>Actinomycetes</taxon>
        <taxon>Kitasatosporales</taxon>
        <taxon>Streptomycetaceae</taxon>
        <taxon>Streptomyces</taxon>
    </lineage>
</organism>
<dbReference type="InterPro" id="IPR011078">
    <property type="entry name" value="PyrdxlP_homeostasis"/>
</dbReference>
<dbReference type="CDD" id="cd00635">
    <property type="entry name" value="PLPDE_III_YBL036c_like"/>
    <property type="match status" value="1"/>
</dbReference>
<keyword evidence="5" id="KW-0614">Plasmid</keyword>
<dbReference type="InterPro" id="IPR001608">
    <property type="entry name" value="Ala_racemase_N"/>
</dbReference>
<dbReference type="HAMAP" id="MF_02087">
    <property type="entry name" value="PLP_homeostasis"/>
    <property type="match status" value="1"/>
</dbReference>
<name>A0ABZ1RYU5_9ACTN</name>
<dbReference type="EMBL" id="CP108058">
    <property type="protein sequence ID" value="WUO51649.1"/>
    <property type="molecule type" value="Genomic_DNA"/>
</dbReference>
<dbReference type="Pfam" id="PF01168">
    <property type="entry name" value="Ala_racemase_N"/>
    <property type="match status" value="1"/>
</dbReference>
<geneLocation type="plasmid" evidence="5 6">
    <name>unnamed1</name>
</geneLocation>